<sequence length="164" mass="17549">MWELGGNVYHQGSRFEASAATVPFLARMVDDPSTPGRAGVLWLLRTIAIGDLDDTALPFAPDAHFAEADGITDDAVAAMAEWLYADEDERAAGWPDDIDALDVVWSRNAYLAAAEQSEGFVRWAADDDPEVVAVAAELLAWFPVTEAAVEALMSVPADESHSGA</sequence>
<dbReference type="EMBL" id="JBHTIR010000688">
    <property type="protein sequence ID" value="MFD0851680.1"/>
    <property type="molecule type" value="Genomic_DNA"/>
</dbReference>
<proteinExistence type="predicted"/>
<evidence type="ECO:0000313" key="2">
    <source>
        <dbReference type="Proteomes" id="UP001597083"/>
    </source>
</evidence>
<keyword evidence="2" id="KW-1185">Reference proteome</keyword>
<accession>A0ABW3CAY6</accession>
<dbReference type="Proteomes" id="UP001597083">
    <property type="component" value="Unassembled WGS sequence"/>
</dbReference>
<evidence type="ECO:0000313" key="1">
    <source>
        <dbReference type="EMBL" id="MFD0851680.1"/>
    </source>
</evidence>
<organism evidence="1 2">
    <name type="scientific">Actinomadura adrarensis</name>
    <dbReference type="NCBI Taxonomy" id="1819600"/>
    <lineage>
        <taxon>Bacteria</taxon>
        <taxon>Bacillati</taxon>
        <taxon>Actinomycetota</taxon>
        <taxon>Actinomycetes</taxon>
        <taxon>Streptosporangiales</taxon>
        <taxon>Thermomonosporaceae</taxon>
        <taxon>Actinomadura</taxon>
    </lineage>
</organism>
<comment type="caution">
    <text evidence="1">The sequence shown here is derived from an EMBL/GenBank/DDBJ whole genome shotgun (WGS) entry which is preliminary data.</text>
</comment>
<evidence type="ECO:0008006" key="3">
    <source>
        <dbReference type="Google" id="ProtNLM"/>
    </source>
</evidence>
<feature type="non-terminal residue" evidence="1">
    <location>
        <position position="164"/>
    </location>
</feature>
<reference evidence="2" key="1">
    <citation type="journal article" date="2019" name="Int. J. Syst. Evol. Microbiol.">
        <title>The Global Catalogue of Microorganisms (GCM) 10K type strain sequencing project: providing services to taxonomists for standard genome sequencing and annotation.</title>
        <authorList>
            <consortium name="The Broad Institute Genomics Platform"/>
            <consortium name="The Broad Institute Genome Sequencing Center for Infectious Disease"/>
            <person name="Wu L."/>
            <person name="Ma J."/>
        </authorList>
    </citation>
    <scope>NUCLEOTIDE SEQUENCE [LARGE SCALE GENOMIC DNA]</scope>
    <source>
        <strain evidence="2">JCM 31696</strain>
    </source>
</reference>
<name>A0ABW3CAY6_9ACTN</name>
<protein>
    <recommendedName>
        <fullName evidence="3">HEAT repeat domain-containing protein</fullName>
    </recommendedName>
</protein>
<gene>
    <name evidence="1" type="ORF">ACFQ07_05590</name>
</gene>